<accession>A0A5M8RKC5</accession>
<comment type="caution">
    <text evidence="1">The sequence shown here is derived from an EMBL/GenBank/DDBJ whole genome shotgun (WGS) entry which is preliminary data.</text>
</comment>
<dbReference type="Gene3D" id="3.30.1360.60">
    <property type="entry name" value="Glucose permease domain IIB"/>
    <property type="match status" value="1"/>
</dbReference>
<name>A0A5M8RKC5_9BACI</name>
<reference evidence="1 2" key="1">
    <citation type="submission" date="2018-08" db="EMBL/GenBank/DDBJ databases">
        <title>Bacillus phenotypic plasticity.</title>
        <authorList>
            <person name="Hurtado E."/>
        </authorList>
    </citation>
    <scope>NUCLEOTIDE SEQUENCE [LARGE SCALE GENOMIC DNA]</scope>
    <source>
        <strain evidence="1 2">427</strain>
    </source>
</reference>
<dbReference type="GO" id="GO:0009401">
    <property type="term" value="P:phosphoenolpyruvate-dependent sugar phosphotransferase system"/>
    <property type="evidence" value="ECO:0007669"/>
    <property type="project" value="InterPro"/>
</dbReference>
<dbReference type="GO" id="GO:0008982">
    <property type="term" value="F:protein-N(PI)-phosphohistidine-sugar phosphotransferase activity"/>
    <property type="evidence" value="ECO:0007669"/>
    <property type="project" value="InterPro"/>
</dbReference>
<evidence type="ECO:0000313" key="2">
    <source>
        <dbReference type="Proteomes" id="UP000324326"/>
    </source>
</evidence>
<dbReference type="Pfam" id="PF00367">
    <property type="entry name" value="PTS_EIIB"/>
    <property type="match status" value="1"/>
</dbReference>
<dbReference type="STRING" id="1925020.BTA30_04655"/>
<dbReference type="SUPFAM" id="SSF55604">
    <property type="entry name" value="Glucose permease domain IIB"/>
    <property type="match status" value="1"/>
</dbReference>
<dbReference type="InterPro" id="IPR036878">
    <property type="entry name" value="Glu_permease_IIB"/>
</dbReference>
<proteinExistence type="predicted"/>
<dbReference type="AlphaFoldDB" id="A0A5M8RKC5"/>
<dbReference type="Proteomes" id="UP000324326">
    <property type="component" value="Unassembled WGS sequence"/>
</dbReference>
<organism evidence="1 2">
    <name type="scientific">Bacillus swezeyi</name>
    <dbReference type="NCBI Taxonomy" id="1925020"/>
    <lineage>
        <taxon>Bacteria</taxon>
        <taxon>Bacillati</taxon>
        <taxon>Bacillota</taxon>
        <taxon>Bacilli</taxon>
        <taxon>Bacillales</taxon>
        <taxon>Bacillaceae</taxon>
        <taxon>Bacillus</taxon>
    </lineage>
</organism>
<evidence type="ECO:0008006" key="3">
    <source>
        <dbReference type="Google" id="ProtNLM"/>
    </source>
</evidence>
<gene>
    <name evidence="1" type="ORF">DX927_22535</name>
</gene>
<evidence type="ECO:0000313" key="1">
    <source>
        <dbReference type="EMBL" id="KAA6447314.1"/>
    </source>
</evidence>
<protein>
    <recommendedName>
        <fullName evidence="3">PTS EIIB type-1 domain-containing protein</fullName>
    </recommendedName>
</protein>
<dbReference type="InterPro" id="IPR018113">
    <property type="entry name" value="PTrfase_EIIB_Cys"/>
</dbReference>
<sequence>MDVQSLAKEILRHMGEEKNVASLVHCATRLPFF</sequence>
<dbReference type="EMBL" id="QSND01000006">
    <property type="protein sequence ID" value="KAA6447314.1"/>
    <property type="molecule type" value="Genomic_DNA"/>
</dbReference>